<dbReference type="OrthoDB" id="416454at2759"/>
<reference evidence="2" key="1">
    <citation type="submission" date="2017-11" db="EMBL/GenBank/DDBJ databases">
        <authorList>
            <person name="Lima N.C."/>
            <person name="Parody-Merino A.M."/>
            <person name="Battley P.F."/>
            <person name="Fidler A.E."/>
            <person name="Prosdocimi F."/>
        </authorList>
    </citation>
    <scope>NUCLEOTIDE SEQUENCE [LARGE SCALE GENOMIC DNA]</scope>
</reference>
<accession>A0A2I0TE94</accession>
<dbReference type="GO" id="GO:0007508">
    <property type="term" value="P:larval heart development"/>
    <property type="evidence" value="ECO:0007669"/>
    <property type="project" value="TreeGrafter"/>
</dbReference>
<dbReference type="Proteomes" id="UP000233556">
    <property type="component" value="Unassembled WGS sequence"/>
</dbReference>
<dbReference type="AlphaFoldDB" id="A0A2I0TE94"/>
<sequence>MVSHDYLRRGYFKDPKGYQWAFGEAALSMEKIKQLSSLPGFSEDSSVVGLLHVKEQVELYYSGKHSLINTSIIYHQSWQTGEVPVDWNLANVTPIYKKGQKEDLGNYKPVSLTSVPGKDNGIEYTLSKFADDTKLSGAVDISEGRDVI</sequence>
<dbReference type="GO" id="GO:0061343">
    <property type="term" value="P:cell adhesion involved in heart morphogenesis"/>
    <property type="evidence" value="ECO:0007669"/>
    <property type="project" value="TreeGrafter"/>
</dbReference>
<gene>
    <name evidence="1" type="ORF">llap_17575</name>
</gene>
<organism evidence="1 2">
    <name type="scientific">Limosa lapponica baueri</name>
    <dbReference type="NCBI Taxonomy" id="1758121"/>
    <lineage>
        <taxon>Eukaryota</taxon>
        <taxon>Metazoa</taxon>
        <taxon>Chordata</taxon>
        <taxon>Craniata</taxon>
        <taxon>Vertebrata</taxon>
        <taxon>Euteleostomi</taxon>
        <taxon>Archelosauria</taxon>
        <taxon>Archosauria</taxon>
        <taxon>Dinosauria</taxon>
        <taxon>Saurischia</taxon>
        <taxon>Theropoda</taxon>
        <taxon>Coelurosauria</taxon>
        <taxon>Aves</taxon>
        <taxon>Neognathae</taxon>
        <taxon>Neoaves</taxon>
        <taxon>Charadriiformes</taxon>
        <taxon>Scolopacidae</taxon>
        <taxon>Limosa</taxon>
    </lineage>
</organism>
<dbReference type="PANTHER" id="PTHR33395:SF22">
    <property type="entry name" value="REVERSE TRANSCRIPTASE DOMAIN-CONTAINING PROTEIN"/>
    <property type="match status" value="1"/>
</dbReference>
<protein>
    <submittedName>
        <fullName evidence="1">Uncharacterized protein</fullName>
    </submittedName>
</protein>
<reference evidence="2" key="2">
    <citation type="submission" date="2017-12" db="EMBL/GenBank/DDBJ databases">
        <title>Genome sequence of the Bar-tailed Godwit (Limosa lapponica baueri).</title>
        <authorList>
            <person name="Lima N.C.B."/>
            <person name="Parody-Merino A.M."/>
            <person name="Battley P.F."/>
            <person name="Fidler A.E."/>
            <person name="Prosdocimi F."/>
        </authorList>
    </citation>
    <scope>NUCLEOTIDE SEQUENCE [LARGE SCALE GENOMIC DNA]</scope>
</reference>
<dbReference type="PANTHER" id="PTHR33395">
    <property type="entry name" value="TRANSCRIPTASE, PUTATIVE-RELATED-RELATED"/>
    <property type="match status" value="1"/>
</dbReference>
<evidence type="ECO:0000313" key="1">
    <source>
        <dbReference type="EMBL" id="PKU32120.1"/>
    </source>
</evidence>
<evidence type="ECO:0000313" key="2">
    <source>
        <dbReference type="Proteomes" id="UP000233556"/>
    </source>
</evidence>
<keyword evidence="2" id="KW-1185">Reference proteome</keyword>
<dbReference type="EMBL" id="KZ511772">
    <property type="protein sequence ID" value="PKU32120.1"/>
    <property type="molecule type" value="Genomic_DNA"/>
</dbReference>
<dbReference type="GO" id="GO:0031012">
    <property type="term" value="C:extracellular matrix"/>
    <property type="evidence" value="ECO:0007669"/>
    <property type="project" value="TreeGrafter"/>
</dbReference>
<proteinExistence type="predicted"/>
<name>A0A2I0TE94_LIMLA</name>